<proteinExistence type="predicted"/>
<dbReference type="RefSeq" id="WP_078188998.1">
    <property type="nucleotide sequence ID" value="NZ_JAMCOZ010000002.1"/>
</dbReference>
<comment type="caution">
    <text evidence="1">The sequence shown here is derived from an EMBL/GenBank/DDBJ whole genome shotgun (WGS) entry which is preliminary data.</text>
</comment>
<dbReference type="AlphaFoldDB" id="A0A1T1H6M4"/>
<reference evidence="1 2" key="1">
    <citation type="submission" date="2017-02" db="EMBL/GenBank/DDBJ databases">
        <title>Acinetobacter sp. ANC 4945, whole genome shotgun sequencing project.</title>
        <authorList>
            <person name="Radolfova-Krizova L."/>
            <person name="Al Atrouni A."/>
            <person name="Nemec A."/>
        </authorList>
    </citation>
    <scope>NUCLEOTIDE SEQUENCE [LARGE SCALE GENOMIC DNA]</scope>
    <source>
        <strain evidence="1 2">ANC 4945</strain>
    </source>
</reference>
<protein>
    <submittedName>
        <fullName evidence="1">Uncharacterized protein</fullName>
    </submittedName>
</protein>
<keyword evidence="2" id="KW-1185">Reference proteome</keyword>
<sequence>MEKFLRLLNPKSINYEADRIDGGQPAMTAQDILLAMSFAKLTKLQDNLIRLKYFGANTKANVQIFSEILVGKYEQQFADAGVNQIYHRSIVLIALTEFCLVPASYVPSVRARALICGWSYFPVHKYMIGHIENVLKDINNEIAIGEDKIFTQVYKIK</sequence>
<accession>A0A1T1H6M4</accession>
<organism evidence="1 2">
    <name type="scientific">Acinetobacter amyesii</name>
    <dbReference type="NCBI Taxonomy" id="2942470"/>
    <lineage>
        <taxon>Bacteria</taxon>
        <taxon>Pseudomonadati</taxon>
        <taxon>Pseudomonadota</taxon>
        <taxon>Gammaproteobacteria</taxon>
        <taxon>Moraxellales</taxon>
        <taxon>Moraxellaceae</taxon>
        <taxon>Acinetobacter</taxon>
    </lineage>
</organism>
<name>A0A1T1H6M4_9GAMM</name>
<dbReference type="EMBL" id="MVKX01000001">
    <property type="protein sequence ID" value="OOV85529.1"/>
    <property type="molecule type" value="Genomic_DNA"/>
</dbReference>
<evidence type="ECO:0000313" key="2">
    <source>
        <dbReference type="Proteomes" id="UP000191160"/>
    </source>
</evidence>
<dbReference type="Proteomes" id="UP000191160">
    <property type="component" value="Unassembled WGS sequence"/>
</dbReference>
<gene>
    <name evidence="1" type="ORF">B1202_02485</name>
</gene>
<evidence type="ECO:0000313" key="1">
    <source>
        <dbReference type="EMBL" id="OOV85529.1"/>
    </source>
</evidence>